<reference evidence="2" key="1">
    <citation type="submission" date="2013-03" db="EMBL/GenBank/DDBJ databases">
        <authorList>
            <person name="Aslett M."/>
        </authorList>
    </citation>
    <scope>NUCLEOTIDE SEQUENCE [LARGE SCALE GENOMIC DNA]</scope>
    <source>
        <strain evidence="2">ISE/inbred ISE</strain>
    </source>
</reference>
<dbReference type="EMBL" id="CAVP010051999">
    <property type="protein sequence ID" value="CDL93721.1"/>
    <property type="molecule type" value="Genomic_DNA"/>
</dbReference>
<dbReference type="PANTHER" id="PTHR14374:SF0">
    <property type="entry name" value="TRAFFICKING PROTEIN PARTICLE COMPLEX SUBUNIT 11"/>
    <property type="match status" value="1"/>
</dbReference>
<protein>
    <recommendedName>
        <fullName evidence="1">Trafficking protein particle complex subunit 11 domain-containing protein</fullName>
    </recommendedName>
</protein>
<proteinExistence type="predicted"/>
<comment type="caution">
    <text evidence="2">The sequence shown here is derived from an EMBL/GenBank/DDBJ whole genome shotgun (WGS) entry which is preliminary data.</text>
</comment>
<gene>
    <name evidence="2" type="ORF">HCOI_00152600</name>
</gene>
<dbReference type="GO" id="GO:0005737">
    <property type="term" value="C:cytoplasm"/>
    <property type="evidence" value="ECO:0007669"/>
    <property type="project" value="TreeGrafter"/>
</dbReference>
<dbReference type="Pfam" id="PF11817">
    <property type="entry name" value="Foie-gras_1"/>
    <property type="match status" value="1"/>
</dbReference>
<dbReference type="PANTHER" id="PTHR14374">
    <property type="entry name" value="FOIE GRAS"/>
    <property type="match status" value="1"/>
</dbReference>
<evidence type="ECO:0000259" key="1">
    <source>
        <dbReference type="Pfam" id="PF11817"/>
    </source>
</evidence>
<dbReference type="AlphaFoldDB" id="W6N9H7"/>
<name>W6N9H7_HAECO</name>
<reference evidence="2" key="2">
    <citation type="submission" date="2013-05" db="EMBL/GenBank/DDBJ databases">
        <title>The genome and transcriptome of Haemonchus contortus: a key model parasite for drug and vaccine discovery.</title>
        <authorList>
            <person name="Laing R."/>
            <person name="Kikuchi T."/>
            <person name="Martinelli A."/>
            <person name="Tsai I.J."/>
            <person name="Beech R.N."/>
            <person name="Redman E."/>
            <person name="Holroyd N."/>
            <person name="Bartley D.J."/>
            <person name="Beasley H."/>
            <person name="Britton C."/>
            <person name="Curran D."/>
            <person name="Devaney E."/>
            <person name="Gilabert A."/>
            <person name="Jackson F."/>
            <person name="Hunt M."/>
            <person name="Johnston S."/>
            <person name="Kryukov I."/>
            <person name="Li K."/>
            <person name="Morrison A.A."/>
            <person name="Reid A.J."/>
            <person name="Sargison N."/>
            <person name="Saunders G."/>
            <person name="Wasmuth J.D."/>
            <person name="Wolstenholme A."/>
            <person name="Berriman M."/>
            <person name="Gilleard J.S."/>
            <person name="Cotton J.A."/>
        </authorList>
    </citation>
    <scope>NUCLEOTIDE SEQUENCE [LARGE SCALE GENOMIC DNA]</scope>
    <source>
        <strain evidence="2">ISE/inbred ISE</strain>
    </source>
</reference>
<evidence type="ECO:0000313" key="2">
    <source>
        <dbReference type="EMBL" id="CDL93721.1"/>
    </source>
</evidence>
<feature type="domain" description="Trafficking protein particle complex subunit 11" evidence="1">
    <location>
        <begin position="275"/>
        <end position="527"/>
    </location>
</feature>
<sequence>MDPVEAGDCLGGRPQQLIFLTGLDPNNRESHSALVSTFGVRSQDRPPLNLRLVSAELELPLGSEKLTGRGILRRDWPSKYLDRVPALIVLFLDLDWDHPSWSEKKTEAESKCASLRSSATHGSRLAYLVVGKGLDCWSTSFGFLLLKLSSLKRAVPIPSDDPLATERAHELCQICRLTPRQLFVVPMLGDLAGYVSKLESAFHELAQGFYQQKLKTIRARSIPNNSPALVVRQLFKLAFISELRQDTHTAYRNYRLAYEQCKDHMESWDGVDIFEWRTVVGILNYKICELCFLHNMAVEAINQMRRHQAIFFAGPTGIYPSPQLANIELQLWNAKQCWHFAQLFEQAVVNGLTALATLNPGTHLGLAASLYSAVNKNILALKKSSPITKPYPVPDPMANIQNTVFFGQRPWRIGYDRLAPPNVEEDAVTAILHRLVVNYEGVISLLNAAMVQFKKYGCFRMYRKGIIEKASVYYQSGDLVRALQLWVAVVREGIPPAIRLDILQKAISAAYCAASLKDYVWCCVQLMLNLPAAEEGLRAVLRCQPPAPPFSQNDVTPAQMAQYQQNWVKLFTERQFFSIQASHIDTFVTVQAAFLETDPVQLDAKVPVRICLRSSAVHPICLSAAVVGCDIERRRRNPVAVSDVMPLVQASRQSITLEPKKKTAVIVMLDLSKAQIQKGQTLWITRVCLEIGDRHSKMFGQLEYNFDHTVLQSQRPRSEFGSNMLRIAASDGDLEANPSSTRVSCLVAEIAAATLELKNTCNHRIEAVRLDFKRNEQQTTEAIAVLFVDENDELRSELTIVGAEAVESGETIHVPVRFSAQLVGNIDLELETSYLLLGETRRRTGRIHLTITAREPLSVKSGVLSMNGLPLASILNHSEYVIKAEVTANANIIITHVEWLLADVLTPIGEQVCAKTTEDYLSESEVITYCCAVAIKTSEDDVETPLGRLAIEWKRTDGVSTVRSVVPLCRVPLVQCPITISGTLVDPRAATVRNPIRVAYSIQSHSKEPIELTASFDLADMFMFCGEKRKTFQLLPFAIHSIVVVVMALTAGRLPFPKIALKSPDIAEDTLQHTSHALPANLFVLPCVKETTMSDV</sequence>
<organism evidence="2">
    <name type="scientific">Haemonchus contortus</name>
    <name type="common">Barber pole worm</name>
    <dbReference type="NCBI Taxonomy" id="6289"/>
    <lineage>
        <taxon>Eukaryota</taxon>
        <taxon>Metazoa</taxon>
        <taxon>Ecdysozoa</taxon>
        <taxon>Nematoda</taxon>
        <taxon>Chromadorea</taxon>
        <taxon>Rhabditida</taxon>
        <taxon>Rhabditina</taxon>
        <taxon>Rhabditomorpha</taxon>
        <taxon>Strongyloidea</taxon>
        <taxon>Trichostrongylidae</taxon>
        <taxon>Haemonchus</taxon>
    </lineage>
</organism>
<dbReference type="OrthoDB" id="6278596at2759"/>
<accession>W6N9H7</accession>
<dbReference type="InterPro" id="IPR021773">
    <property type="entry name" value="TPC11"/>
</dbReference>